<dbReference type="EMBL" id="JAVREY010000007">
    <property type="protein sequence ID" value="MDT0463053.1"/>
    <property type="molecule type" value="Genomic_DNA"/>
</dbReference>
<organism evidence="2 3">
    <name type="scientific">Streptomyces gibsoniae</name>
    <dbReference type="NCBI Taxonomy" id="3075529"/>
    <lineage>
        <taxon>Bacteria</taxon>
        <taxon>Bacillati</taxon>
        <taxon>Actinomycetota</taxon>
        <taxon>Actinomycetes</taxon>
        <taxon>Kitasatosporales</taxon>
        <taxon>Streptomycetaceae</taxon>
        <taxon>Streptomyces</taxon>
    </lineage>
</organism>
<feature type="domain" description="Large ribosomal subunit protein bL12 C-terminal" evidence="1">
    <location>
        <begin position="64"/>
        <end position="91"/>
    </location>
</feature>
<gene>
    <name evidence="2" type="ORF">RM764_08495</name>
</gene>
<name>A0ABU2TQ19_9ACTN</name>
<accession>A0ABU2TQ19</accession>
<keyword evidence="2" id="KW-0689">Ribosomal protein</keyword>
<reference evidence="3" key="1">
    <citation type="submission" date="2023-07" db="EMBL/GenBank/DDBJ databases">
        <title>30 novel species of actinomycetes from the DSMZ collection.</title>
        <authorList>
            <person name="Nouioui I."/>
        </authorList>
    </citation>
    <scope>NUCLEOTIDE SEQUENCE [LARGE SCALE GENOMIC DNA]</scope>
    <source>
        <strain evidence="3">DSM 41699</strain>
    </source>
</reference>
<dbReference type="RefSeq" id="WP_311693595.1">
    <property type="nucleotide sequence ID" value="NZ_JAVREY010000007.1"/>
</dbReference>
<dbReference type="GO" id="GO:0005840">
    <property type="term" value="C:ribosome"/>
    <property type="evidence" value="ECO:0007669"/>
    <property type="project" value="UniProtKB-KW"/>
</dbReference>
<proteinExistence type="predicted"/>
<keyword evidence="3" id="KW-1185">Reference proteome</keyword>
<dbReference type="SUPFAM" id="SSF54736">
    <property type="entry name" value="ClpS-like"/>
    <property type="match status" value="1"/>
</dbReference>
<evidence type="ECO:0000313" key="3">
    <source>
        <dbReference type="Proteomes" id="UP001183809"/>
    </source>
</evidence>
<comment type="caution">
    <text evidence="2">The sequence shown here is derived from an EMBL/GenBank/DDBJ whole genome shotgun (WGS) entry which is preliminary data.</text>
</comment>
<protein>
    <submittedName>
        <fullName evidence="2">Ribosomal protein L7/L12</fullName>
    </submittedName>
</protein>
<evidence type="ECO:0000313" key="2">
    <source>
        <dbReference type="EMBL" id="MDT0463053.1"/>
    </source>
</evidence>
<dbReference type="Proteomes" id="UP001183809">
    <property type="component" value="Unassembled WGS sequence"/>
</dbReference>
<sequence>METVGLYVLGVLLLTTVIGAEGRIRGVDRRVARIEQKLDLILDRMGLDAADAALDGVTALVREGKRIQAIKLYREVTGAGLKEAKEAVERMD</sequence>
<dbReference type="InterPro" id="IPR013823">
    <property type="entry name" value="Ribosomal_bL12_C"/>
</dbReference>
<dbReference type="InterPro" id="IPR014719">
    <property type="entry name" value="Ribosomal_bL12_C/ClpS-like"/>
</dbReference>
<dbReference type="Gene3D" id="3.30.1390.10">
    <property type="match status" value="1"/>
</dbReference>
<keyword evidence="2" id="KW-0687">Ribonucleoprotein</keyword>
<dbReference type="Pfam" id="PF00542">
    <property type="entry name" value="Ribosomal_L12"/>
    <property type="match status" value="1"/>
</dbReference>
<evidence type="ECO:0000259" key="1">
    <source>
        <dbReference type="Pfam" id="PF00542"/>
    </source>
</evidence>